<sequence>MPRSRQRPRRAKGMTRRLLQRLPSCTPVRSVGRRCPTRRRSSSTSRANTPSRPCLLSWWVWRRKRTSVRIPTIAKNCTPLSRMALVRPPLFQDKMATCEFRCEQSSFTRGWQGQVNTDMNSP</sequence>
<dbReference type="Proteomes" id="UP001046870">
    <property type="component" value="Chromosome 10"/>
</dbReference>
<dbReference type="AlphaFoldDB" id="A0A9D3PZI0"/>
<feature type="compositionally biased region" description="Low complexity" evidence="1">
    <location>
        <begin position="42"/>
        <end position="51"/>
    </location>
</feature>
<evidence type="ECO:0000256" key="1">
    <source>
        <dbReference type="SAM" id="MobiDB-lite"/>
    </source>
</evidence>
<gene>
    <name evidence="2" type="ORF">MATL_G00135640</name>
</gene>
<organism evidence="2 3">
    <name type="scientific">Megalops atlanticus</name>
    <name type="common">Tarpon</name>
    <name type="synonym">Clupea gigantea</name>
    <dbReference type="NCBI Taxonomy" id="7932"/>
    <lineage>
        <taxon>Eukaryota</taxon>
        <taxon>Metazoa</taxon>
        <taxon>Chordata</taxon>
        <taxon>Craniata</taxon>
        <taxon>Vertebrata</taxon>
        <taxon>Euteleostomi</taxon>
        <taxon>Actinopterygii</taxon>
        <taxon>Neopterygii</taxon>
        <taxon>Teleostei</taxon>
        <taxon>Elopiformes</taxon>
        <taxon>Megalopidae</taxon>
        <taxon>Megalops</taxon>
    </lineage>
</organism>
<reference evidence="2" key="1">
    <citation type="submission" date="2021-01" db="EMBL/GenBank/DDBJ databases">
        <authorList>
            <person name="Zahm M."/>
            <person name="Roques C."/>
            <person name="Cabau C."/>
            <person name="Klopp C."/>
            <person name="Donnadieu C."/>
            <person name="Jouanno E."/>
            <person name="Lampietro C."/>
            <person name="Louis A."/>
            <person name="Herpin A."/>
            <person name="Echchiki A."/>
            <person name="Berthelot C."/>
            <person name="Parey E."/>
            <person name="Roest-Crollius H."/>
            <person name="Braasch I."/>
            <person name="Postlethwait J."/>
            <person name="Bobe J."/>
            <person name="Montfort J."/>
            <person name="Bouchez O."/>
            <person name="Begum T."/>
            <person name="Mejri S."/>
            <person name="Adams A."/>
            <person name="Chen W.-J."/>
            <person name="Guiguen Y."/>
        </authorList>
    </citation>
    <scope>NUCLEOTIDE SEQUENCE</scope>
    <source>
        <strain evidence="2">YG-15Mar2019-1</strain>
        <tissue evidence="2">Brain</tissue>
    </source>
</reference>
<accession>A0A9D3PZI0</accession>
<keyword evidence="3" id="KW-1185">Reference proteome</keyword>
<feature type="compositionally biased region" description="Basic residues" evidence="1">
    <location>
        <begin position="31"/>
        <end position="41"/>
    </location>
</feature>
<evidence type="ECO:0000313" key="3">
    <source>
        <dbReference type="Proteomes" id="UP001046870"/>
    </source>
</evidence>
<comment type="caution">
    <text evidence="2">The sequence shown here is derived from an EMBL/GenBank/DDBJ whole genome shotgun (WGS) entry which is preliminary data.</text>
</comment>
<proteinExistence type="predicted"/>
<feature type="region of interest" description="Disordered" evidence="1">
    <location>
        <begin position="29"/>
        <end position="51"/>
    </location>
</feature>
<evidence type="ECO:0000313" key="2">
    <source>
        <dbReference type="EMBL" id="KAG7470093.1"/>
    </source>
</evidence>
<dbReference type="EMBL" id="JAFDVH010000010">
    <property type="protein sequence ID" value="KAG7470093.1"/>
    <property type="molecule type" value="Genomic_DNA"/>
</dbReference>
<name>A0A9D3PZI0_MEGAT</name>
<protein>
    <submittedName>
        <fullName evidence="2">Uncharacterized protein</fullName>
    </submittedName>
</protein>